<evidence type="ECO:0000313" key="2">
    <source>
        <dbReference type="EMBL" id="CAE7130765.1"/>
    </source>
</evidence>
<dbReference type="EMBL" id="CAJNJQ010001285">
    <property type="protein sequence ID" value="CAE7130765.1"/>
    <property type="molecule type" value="Genomic_DNA"/>
</dbReference>
<protein>
    <submittedName>
        <fullName evidence="2">Uncharacterized protein</fullName>
    </submittedName>
</protein>
<dbReference type="AlphaFoldDB" id="A0A8H3E0X9"/>
<organism evidence="2 3">
    <name type="scientific">Rhizoctonia solani</name>
    <dbReference type="NCBI Taxonomy" id="456999"/>
    <lineage>
        <taxon>Eukaryota</taxon>
        <taxon>Fungi</taxon>
        <taxon>Dikarya</taxon>
        <taxon>Basidiomycota</taxon>
        <taxon>Agaricomycotina</taxon>
        <taxon>Agaricomycetes</taxon>
        <taxon>Cantharellales</taxon>
        <taxon>Ceratobasidiaceae</taxon>
        <taxon>Rhizoctonia</taxon>
    </lineage>
</organism>
<evidence type="ECO:0000313" key="3">
    <source>
        <dbReference type="Proteomes" id="UP000663827"/>
    </source>
</evidence>
<dbReference type="Proteomes" id="UP000663827">
    <property type="component" value="Unassembled WGS sequence"/>
</dbReference>
<name>A0A8H3E0X9_9AGAM</name>
<evidence type="ECO:0000256" key="1">
    <source>
        <dbReference type="SAM" id="MobiDB-lite"/>
    </source>
</evidence>
<feature type="compositionally biased region" description="Polar residues" evidence="1">
    <location>
        <begin position="106"/>
        <end position="119"/>
    </location>
</feature>
<feature type="region of interest" description="Disordered" evidence="1">
    <location>
        <begin position="1"/>
        <end position="75"/>
    </location>
</feature>
<feature type="compositionally biased region" description="Basic and acidic residues" evidence="1">
    <location>
        <begin position="50"/>
        <end position="67"/>
    </location>
</feature>
<proteinExistence type="predicted"/>
<comment type="caution">
    <text evidence="2">The sequence shown here is derived from an EMBL/GenBank/DDBJ whole genome shotgun (WGS) entry which is preliminary data.</text>
</comment>
<accession>A0A8H3E0X9</accession>
<reference evidence="2" key="1">
    <citation type="submission" date="2021-01" db="EMBL/GenBank/DDBJ databases">
        <authorList>
            <person name="Kaushik A."/>
        </authorList>
    </citation>
    <scope>NUCLEOTIDE SEQUENCE</scope>
    <source>
        <strain evidence="2">AG5</strain>
    </source>
</reference>
<feature type="region of interest" description="Disordered" evidence="1">
    <location>
        <begin position="98"/>
        <end position="119"/>
    </location>
</feature>
<gene>
    <name evidence="2" type="ORF">RDB_LOCUS63980</name>
</gene>
<sequence>MQPKKPRSRLGGVRGHDGHTNGFKPALDTTRGNRERSWPDSLTSVRLSKRHEESRDRGWERPAETRDYMSATSGSGIDCQHVSRLRWCTPACPTLTVSIHPPDRPQATSASRSRPTVQNAQLRAESVAYSTCDCEEVMR</sequence>